<proteinExistence type="predicted"/>
<name>A0A382R8E0_9ZZZZ</name>
<accession>A0A382R8E0</accession>
<protein>
    <submittedName>
        <fullName evidence="2">Uncharacterized protein</fullName>
    </submittedName>
</protein>
<evidence type="ECO:0000313" key="2">
    <source>
        <dbReference type="EMBL" id="SVC93455.1"/>
    </source>
</evidence>
<dbReference type="EMBL" id="UINC01119553">
    <property type="protein sequence ID" value="SVC93455.1"/>
    <property type="molecule type" value="Genomic_DNA"/>
</dbReference>
<reference evidence="2" key="1">
    <citation type="submission" date="2018-05" db="EMBL/GenBank/DDBJ databases">
        <authorList>
            <person name="Lanie J.A."/>
            <person name="Ng W.-L."/>
            <person name="Kazmierczak K.M."/>
            <person name="Andrzejewski T.M."/>
            <person name="Davidsen T.M."/>
            <person name="Wayne K.J."/>
            <person name="Tettelin H."/>
            <person name="Glass J.I."/>
            <person name="Rusch D."/>
            <person name="Podicherti R."/>
            <person name="Tsui H.-C.T."/>
            <person name="Winkler M.E."/>
        </authorList>
    </citation>
    <scope>NUCLEOTIDE SEQUENCE</scope>
</reference>
<organism evidence="2">
    <name type="scientific">marine metagenome</name>
    <dbReference type="NCBI Taxonomy" id="408172"/>
    <lineage>
        <taxon>unclassified sequences</taxon>
        <taxon>metagenomes</taxon>
        <taxon>ecological metagenomes</taxon>
    </lineage>
</organism>
<dbReference type="AlphaFoldDB" id="A0A382R8E0"/>
<sequence length="22" mass="2522">MRNIYVSDMSGPSISDYDSKKQ</sequence>
<feature type="region of interest" description="Disordered" evidence="1">
    <location>
        <begin position="1"/>
        <end position="22"/>
    </location>
</feature>
<gene>
    <name evidence="2" type="ORF">METZ01_LOCUS346309</name>
</gene>
<evidence type="ECO:0000256" key="1">
    <source>
        <dbReference type="SAM" id="MobiDB-lite"/>
    </source>
</evidence>